<feature type="compositionally biased region" description="Low complexity" evidence="8">
    <location>
        <begin position="56"/>
        <end position="74"/>
    </location>
</feature>
<evidence type="ECO:0000256" key="4">
    <source>
        <dbReference type="ARBA" id="ARBA00022764"/>
    </source>
</evidence>
<sequence length="295" mass="31661">MMAQFYISRVFMPIAQKSHDKNPFLEFIMKFSARFTLAALALGVLSACSNGAANDSTAKPAQTSQQASQTSTPANNNDDVVKALQANLQKSGIDITAKTALPTDMEGIYWATFDGAPAMFTDAKGEHLIQGQIVNISGEHPIDITASIHASVAKEALAAVNPDEMIIFPATTDTKAAIYVFSDPTCHYCQKLHGEIKELNDGGLEVRYLAWPRSDHYIGLTESIWCSSDRKDAITRAKKGEKISAPTCDNPVAKHMALGHELGVSGTPAVFTESGVQIGGYLPAKDMIATAIANR</sequence>
<dbReference type="Pfam" id="PF13098">
    <property type="entry name" value="Thioredoxin_2"/>
    <property type="match status" value="1"/>
</dbReference>
<dbReference type="Pfam" id="PF10411">
    <property type="entry name" value="DsbC_N"/>
    <property type="match status" value="1"/>
</dbReference>
<protein>
    <recommendedName>
        <fullName evidence="7">Thiol:disulfide interchange protein</fullName>
    </recommendedName>
</protein>
<evidence type="ECO:0000256" key="6">
    <source>
        <dbReference type="ARBA" id="ARBA00023284"/>
    </source>
</evidence>
<evidence type="ECO:0000256" key="2">
    <source>
        <dbReference type="ARBA" id="ARBA00009813"/>
    </source>
</evidence>
<evidence type="ECO:0000313" key="11">
    <source>
        <dbReference type="EMBL" id="STZ10068.1"/>
    </source>
</evidence>
<comment type="function">
    <text evidence="7">Required for disulfide bond formation in some periplasmic proteins. Acts by transferring its disulfide bond to other proteins and is reduced in the process.</text>
</comment>
<evidence type="ECO:0000256" key="7">
    <source>
        <dbReference type="RuleBase" id="RU364038"/>
    </source>
</evidence>
<name>A0A378R542_9GAMM</name>
<dbReference type="Proteomes" id="UP000255279">
    <property type="component" value="Unassembled WGS sequence"/>
</dbReference>
<gene>
    <name evidence="11" type="primary">dsbC_1</name>
    <name evidence="11" type="ORF">NCTC10293_00390</name>
</gene>
<proteinExistence type="inferred from homology"/>
<comment type="subcellular location">
    <subcellularLocation>
        <location evidence="1 7">Periplasm</location>
    </subcellularLocation>
</comment>
<dbReference type="Gene3D" id="3.10.450.70">
    <property type="entry name" value="Disulphide bond isomerase, DsbC/G, N-terminal"/>
    <property type="match status" value="1"/>
</dbReference>
<dbReference type="PANTHER" id="PTHR35272">
    <property type="entry name" value="THIOL:DISULFIDE INTERCHANGE PROTEIN DSBC-RELATED"/>
    <property type="match status" value="1"/>
</dbReference>
<keyword evidence="3 7" id="KW-0732">Signal</keyword>
<evidence type="ECO:0000256" key="5">
    <source>
        <dbReference type="ARBA" id="ARBA00023157"/>
    </source>
</evidence>
<feature type="domain" description="Thioredoxin-like fold" evidence="10">
    <location>
        <begin position="172"/>
        <end position="289"/>
    </location>
</feature>
<dbReference type="Gene3D" id="3.40.30.10">
    <property type="entry name" value="Glutaredoxin"/>
    <property type="match status" value="1"/>
</dbReference>
<organism evidence="11 12">
    <name type="scientific">Moraxella caviae</name>
    <dbReference type="NCBI Taxonomy" id="34060"/>
    <lineage>
        <taxon>Bacteria</taxon>
        <taxon>Pseudomonadati</taxon>
        <taxon>Pseudomonadota</taxon>
        <taxon>Gammaproteobacteria</taxon>
        <taxon>Moraxellales</taxon>
        <taxon>Moraxellaceae</taxon>
        <taxon>Moraxella</taxon>
    </lineage>
</organism>
<reference evidence="11 12" key="1">
    <citation type="submission" date="2018-06" db="EMBL/GenBank/DDBJ databases">
        <authorList>
            <consortium name="Pathogen Informatics"/>
            <person name="Doyle S."/>
        </authorList>
    </citation>
    <scope>NUCLEOTIDE SEQUENCE [LARGE SCALE GENOMIC DNA]</scope>
    <source>
        <strain evidence="11 12">NCTC10293</strain>
    </source>
</reference>
<dbReference type="RefSeq" id="WP_242620102.1">
    <property type="nucleotide sequence ID" value="NZ_CAACXO010000019.1"/>
</dbReference>
<keyword evidence="5" id="KW-1015">Disulfide bond</keyword>
<dbReference type="AlphaFoldDB" id="A0A378R542"/>
<dbReference type="InterPro" id="IPR051470">
    <property type="entry name" value="Thiol:disulfide_interchange"/>
</dbReference>
<dbReference type="CDD" id="cd03020">
    <property type="entry name" value="DsbA_DsbC_DsbG"/>
    <property type="match status" value="1"/>
</dbReference>
<evidence type="ECO:0000313" key="12">
    <source>
        <dbReference type="Proteomes" id="UP000255279"/>
    </source>
</evidence>
<dbReference type="SUPFAM" id="SSF52833">
    <property type="entry name" value="Thioredoxin-like"/>
    <property type="match status" value="1"/>
</dbReference>
<dbReference type="GO" id="GO:0042597">
    <property type="term" value="C:periplasmic space"/>
    <property type="evidence" value="ECO:0007669"/>
    <property type="project" value="UniProtKB-SubCell"/>
</dbReference>
<accession>A0A378R542</accession>
<dbReference type="InterPro" id="IPR033954">
    <property type="entry name" value="DiS-bond_Isoase_DsbC/G"/>
</dbReference>
<dbReference type="SUPFAM" id="SSF54423">
    <property type="entry name" value="DsbC/DsbG N-terminal domain-like"/>
    <property type="match status" value="1"/>
</dbReference>
<feature type="domain" description="Disulphide bond isomerase DsbC/G N-terminal" evidence="9">
    <location>
        <begin position="74"/>
        <end position="145"/>
    </location>
</feature>
<feature type="region of interest" description="Disordered" evidence="8">
    <location>
        <begin position="54"/>
        <end position="77"/>
    </location>
</feature>
<comment type="similarity">
    <text evidence="2 7">Belongs to the thioredoxin family. DsbC subfamily.</text>
</comment>
<evidence type="ECO:0000259" key="10">
    <source>
        <dbReference type="Pfam" id="PF13098"/>
    </source>
</evidence>
<dbReference type="InterPro" id="IPR012336">
    <property type="entry name" value="Thioredoxin-like_fold"/>
</dbReference>
<dbReference type="EMBL" id="UGQE01000001">
    <property type="protein sequence ID" value="STZ10068.1"/>
    <property type="molecule type" value="Genomic_DNA"/>
</dbReference>
<dbReference type="InterPro" id="IPR009094">
    <property type="entry name" value="DiS-bond_isomerase_DsbC/G_N_sf"/>
</dbReference>
<dbReference type="InterPro" id="IPR036249">
    <property type="entry name" value="Thioredoxin-like_sf"/>
</dbReference>
<dbReference type="InterPro" id="IPR018950">
    <property type="entry name" value="DiS-bond_isomerase_DsbC/G_N"/>
</dbReference>
<evidence type="ECO:0000256" key="1">
    <source>
        <dbReference type="ARBA" id="ARBA00004418"/>
    </source>
</evidence>
<keyword evidence="6 7" id="KW-0676">Redox-active center</keyword>
<dbReference type="PANTHER" id="PTHR35272:SF3">
    <property type="entry name" value="THIOL:DISULFIDE INTERCHANGE PROTEIN DSBC"/>
    <property type="match status" value="1"/>
</dbReference>
<evidence type="ECO:0000256" key="8">
    <source>
        <dbReference type="SAM" id="MobiDB-lite"/>
    </source>
</evidence>
<evidence type="ECO:0000259" key="9">
    <source>
        <dbReference type="Pfam" id="PF10411"/>
    </source>
</evidence>
<evidence type="ECO:0000256" key="3">
    <source>
        <dbReference type="ARBA" id="ARBA00022729"/>
    </source>
</evidence>
<keyword evidence="4 7" id="KW-0574">Periplasm</keyword>